<reference evidence="6" key="1">
    <citation type="submission" date="2020-09" db="EMBL/GenBank/DDBJ databases">
        <title>Comparative genome analyses of four rice-infecting Rhizoctonia solani isolates reveal extensive enrichment of homogalacturonan modification genes.</title>
        <authorList>
            <person name="Lee D.-Y."/>
            <person name="Jeon J."/>
            <person name="Kim K.-T."/>
            <person name="Cheong K."/>
            <person name="Song H."/>
            <person name="Choi G."/>
            <person name="Ko J."/>
            <person name="Opiyo S.O."/>
            <person name="Zuo S."/>
            <person name="Madhav S."/>
            <person name="Lee Y.-H."/>
            <person name="Wang G.-L."/>
        </authorList>
    </citation>
    <scope>NUCLEOTIDE SEQUENCE</scope>
    <source>
        <strain evidence="6">AG1-IA WGL</strain>
    </source>
</reference>
<organism evidence="6 7">
    <name type="scientific">Rhizoctonia solani</name>
    <dbReference type="NCBI Taxonomy" id="456999"/>
    <lineage>
        <taxon>Eukaryota</taxon>
        <taxon>Fungi</taxon>
        <taxon>Dikarya</taxon>
        <taxon>Basidiomycota</taxon>
        <taxon>Agaricomycotina</taxon>
        <taxon>Agaricomycetes</taxon>
        <taxon>Cantharellales</taxon>
        <taxon>Ceratobasidiaceae</taxon>
        <taxon>Rhizoctonia</taxon>
    </lineage>
</organism>
<dbReference type="InterPro" id="IPR013595">
    <property type="entry name" value="Pept_S33_TAP-like_C"/>
</dbReference>
<name>A0A8H7I258_9AGAM</name>
<evidence type="ECO:0000313" key="7">
    <source>
        <dbReference type="Proteomes" id="UP000602905"/>
    </source>
</evidence>
<sequence>MTPRSSLKFITIVILASLTRFSSALSIRNTQRISWTPCGNATLPRECGRFEVPLDYADNAAGTGSLAVARLNATVSPRLGTIFINPGGPGESGVDWVLSDDMFLILNGTGGQYDIVSWDPRGVGSTVPRVDCFESGAEEKKFWNGSIRGSDSLEVRTDLRNTTARDEFYSHLDEVDETLIKFGKQCNSQSKDMLKYVGTAATVRDMVALHDYLEGTRLINYWGVSYGTILGSYFVNMFPERVGRIIIDGVVNPWDWAVHQPLQIVYGSINSSDANFNAFASHCAAAGPSKCAISQQNSTTESIRNWVFDLISVSDHIIDRTLELYLRAVQLAYDHTVATGGTVITSGQLRAFLWGSLYHPRQWPDLAQSLAQISAALSNPTSSSGTHQVRDFSRQVHPVPLVGRDNNASTSDPAKVYAYQAITCADAVDAGNSTTKQGFDAIVDITNNYTRMFGPFIWFSGEMYCHHWPVRAVERFTGPFNHTLQNKIMVIGNLYDPITPFASAKAVAEGLGDSAVLLKHNGYGHTSLFMHSSCTVAATSNYFTTGELPPAGTVCKTDEKLFP</sequence>
<feature type="domain" description="AB hydrolase-1" evidence="4">
    <location>
        <begin position="81"/>
        <end position="252"/>
    </location>
</feature>
<accession>A0A8H7I258</accession>
<dbReference type="Pfam" id="PF00561">
    <property type="entry name" value="Abhydrolase_1"/>
    <property type="match status" value="1"/>
</dbReference>
<comment type="similarity">
    <text evidence="1">Belongs to the peptidase S33 family.</text>
</comment>
<keyword evidence="3" id="KW-0732">Signal</keyword>
<dbReference type="Pfam" id="PF08386">
    <property type="entry name" value="Abhydrolase_4"/>
    <property type="match status" value="1"/>
</dbReference>
<dbReference type="InterPro" id="IPR051601">
    <property type="entry name" value="Serine_prot/Carboxylest_S33"/>
</dbReference>
<evidence type="ECO:0000256" key="1">
    <source>
        <dbReference type="ARBA" id="ARBA00010088"/>
    </source>
</evidence>
<dbReference type="PANTHER" id="PTHR43248">
    <property type="entry name" value="2-SUCCINYL-6-HYDROXY-2,4-CYCLOHEXADIENE-1-CARBOXYLATE SYNTHASE"/>
    <property type="match status" value="1"/>
</dbReference>
<protein>
    <submittedName>
        <fullName evidence="6">MEROPS serine peptidase family S33</fullName>
    </submittedName>
</protein>
<dbReference type="Gene3D" id="3.40.50.1820">
    <property type="entry name" value="alpha/beta hydrolase"/>
    <property type="match status" value="1"/>
</dbReference>
<comment type="caution">
    <text evidence="6">The sequence shown here is derived from an EMBL/GenBank/DDBJ whole genome shotgun (WGS) entry which is preliminary data.</text>
</comment>
<dbReference type="GO" id="GO:0016787">
    <property type="term" value="F:hydrolase activity"/>
    <property type="evidence" value="ECO:0007669"/>
    <property type="project" value="UniProtKB-KW"/>
</dbReference>
<evidence type="ECO:0000256" key="2">
    <source>
        <dbReference type="ARBA" id="ARBA00022801"/>
    </source>
</evidence>
<feature type="domain" description="Peptidase S33 tripeptidyl aminopeptidase-like C-terminal" evidence="5">
    <location>
        <begin position="458"/>
        <end position="555"/>
    </location>
</feature>
<dbReference type="SUPFAM" id="SSF53474">
    <property type="entry name" value="alpha/beta-Hydrolases"/>
    <property type="match status" value="2"/>
</dbReference>
<dbReference type="InterPro" id="IPR000073">
    <property type="entry name" value="AB_hydrolase_1"/>
</dbReference>
<proteinExistence type="inferred from homology"/>
<evidence type="ECO:0000256" key="3">
    <source>
        <dbReference type="SAM" id="SignalP"/>
    </source>
</evidence>
<dbReference type="PANTHER" id="PTHR43248:SF25">
    <property type="entry name" value="AB HYDROLASE-1 DOMAIN-CONTAINING PROTEIN-RELATED"/>
    <property type="match status" value="1"/>
</dbReference>
<dbReference type="Proteomes" id="UP000602905">
    <property type="component" value="Unassembled WGS sequence"/>
</dbReference>
<dbReference type="OrthoDB" id="425534at2759"/>
<evidence type="ECO:0000313" key="6">
    <source>
        <dbReference type="EMBL" id="KAF8712196.1"/>
    </source>
</evidence>
<dbReference type="AlphaFoldDB" id="A0A8H7I258"/>
<dbReference type="EMBL" id="JACYCD010000044">
    <property type="protein sequence ID" value="KAF8712196.1"/>
    <property type="molecule type" value="Genomic_DNA"/>
</dbReference>
<feature type="non-terminal residue" evidence="6">
    <location>
        <position position="563"/>
    </location>
</feature>
<evidence type="ECO:0000259" key="4">
    <source>
        <dbReference type="Pfam" id="PF00561"/>
    </source>
</evidence>
<gene>
    <name evidence="6" type="ORF">RHS03_01182</name>
</gene>
<keyword evidence="2" id="KW-0378">Hydrolase</keyword>
<dbReference type="InterPro" id="IPR029058">
    <property type="entry name" value="AB_hydrolase_fold"/>
</dbReference>
<evidence type="ECO:0000259" key="5">
    <source>
        <dbReference type="Pfam" id="PF08386"/>
    </source>
</evidence>
<feature type="chain" id="PRO_5034003720" evidence="3">
    <location>
        <begin position="25"/>
        <end position="563"/>
    </location>
</feature>
<feature type="signal peptide" evidence="3">
    <location>
        <begin position="1"/>
        <end position="24"/>
    </location>
</feature>